<dbReference type="Pfam" id="PF00733">
    <property type="entry name" value="Asn_synthase"/>
    <property type="match status" value="1"/>
</dbReference>
<name>A0ABY3YLB9_9FLAO</name>
<evidence type="ECO:0000256" key="1">
    <source>
        <dbReference type="ARBA" id="ARBA00005187"/>
    </source>
</evidence>
<dbReference type="InterPro" id="IPR001962">
    <property type="entry name" value="Asn_synthase"/>
</dbReference>
<dbReference type="PROSITE" id="PS51278">
    <property type="entry name" value="GATASE_TYPE_2"/>
    <property type="match status" value="1"/>
</dbReference>
<organism evidence="9 10">
    <name type="scientific">Zhouia spongiae</name>
    <dbReference type="NCBI Taxonomy" id="2202721"/>
    <lineage>
        <taxon>Bacteria</taxon>
        <taxon>Pseudomonadati</taxon>
        <taxon>Bacteroidota</taxon>
        <taxon>Flavobacteriia</taxon>
        <taxon>Flavobacteriales</taxon>
        <taxon>Flavobacteriaceae</taxon>
        <taxon>Zhouia</taxon>
    </lineage>
</organism>
<dbReference type="SUPFAM" id="SSF56235">
    <property type="entry name" value="N-terminal nucleophile aminohydrolases (Ntn hydrolases)"/>
    <property type="match status" value="1"/>
</dbReference>
<evidence type="ECO:0000256" key="5">
    <source>
        <dbReference type="ARBA" id="ARBA00022840"/>
    </source>
</evidence>
<dbReference type="PANTHER" id="PTHR43284">
    <property type="entry name" value="ASPARAGINE SYNTHETASE (GLUTAMINE-HYDROLYZING)"/>
    <property type="match status" value="1"/>
</dbReference>
<evidence type="ECO:0000256" key="7">
    <source>
        <dbReference type="ARBA" id="ARBA00048741"/>
    </source>
</evidence>
<dbReference type="PANTHER" id="PTHR43284:SF1">
    <property type="entry name" value="ASPARAGINE SYNTHETASE"/>
    <property type="match status" value="1"/>
</dbReference>
<proteinExistence type="inferred from homology"/>
<dbReference type="Proteomes" id="UP000829476">
    <property type="component" value="Chromosome"/>
</dbReference>
<keyword evidence="6" id="KW-0315">Glutamine amidotransferase</keyword>
<keyword evidence="5" id="KW-0067">ATP-binding</keyword>
<comment type="similarity">
    <text evidence="2">Belongs to the asparagine synthetase family.</text>
</comment>
<dbReference type="NCBIfam" id="TIGR01536">
    <property type="entry name" value="asn_synth_AEB"/>
    <property type="match status" value="1"/>
</dbReference>
<comment type="pathway">
    <text evidence="1">Amino-acid biosynthesis; L-asparagine biosynthesis; L-asparagine from L-aspartate (L-Gln route): step 1/1.</text>
</comment>
<gene>
    <name evidence="9" type="primary">asnB</name>
    <name evidence="9" type="ORF">MQE36_15070</name>
</gene>
<dbReference type="InterPro" id="IPR033738">
    <property type="entry name" value="AsnB_N"/>
</dbReference>
<keyword evidence="10" id="KW-1185">Reference proteome</keyword>
<keyword evidence="4" id="KW-0547">Nucleotide-binding</keyword>
<dbReference type="Gene3D" id="3.40.50.620">
    <property type="entry name" value="HUPs"/>
    <property type="match status" value="1"/>
</dbReference>
<sequence>MCGIYGSTIYYNNTEIEHKLERTRFRGPDRSRYDRICSNGTEVILGHNRLSIIDLCERSDQPLAYMGKIHIVFNGEIYNFQELKESLSKKGYSFNTTSDTEVICAAYLEYGTDCTGYLNGMFSFVILDIENNRLFGSRDRLGKKPFYYFYDGEDFEFSSQISSIQLHHKKMSVSEASISYYLAWGAVPDPHSIYNEVKKLPAGHSFTFQLDTREFSSFCYWDIDYLGNNIYKGTYSDAKEELEEILKDSVKIRLFADVPVGVFLSGGIDSSIVAAMATKVTTSAIKTFSVKFDHHKYDESHHAALVAKHLGTEHHTIACDYNEGLNLIQNYSHYYDEPFADSSAIPSMLLSKYTRQHVTVALSGDGGDESFLGYLRYNVVKKRSFFNIPYPLRKILSGLLSIPNSYKLNVMSKGALIRDLDEYYLRTMVNVDDSWLDNKYNYYDLEDRKYLEHKHKGYLERISDFDIKTYLINDINTKVDRASMAFSLEARAPLLDYRVVEFARSIPTDFKFLPGNQKRILKDVLYQHVPKDIMERPKKGFGVPLAEWFRNELKEYVYDTLNEAALKEIPGIVPEKISFMIQQHMNNQWNRAPIIWKLLVLKQWLNSNAKGLSID</sequence>
<dbReference type="InterPro" id="IPR006426">
    <property type="entry name" value="Asn_synth_AEB"/>
</dbReference>
<dbReference type="EMBL" id="CP094326">
    <property type="protein sequence ID" value="UNY98394.1"/>
    <property type="molecule type" value="Genomic_DNA"/>
</dbReference>
<comment type="catalytic activity">
    <reaction evidence="7">
        <text>L-aspartate + L-glutamine + ATP + H2O = L-asparagine + L-glutamate + AMP + diphosphate + H(+)</text>
        <dbReference type="Rhea" id="RHEA:12228"/>
        <dbReference type="ChEBI" id="CHEBI:15377"/>
        <dbReference type="ChEBI" id="CHEBI:15378"/>
        <dbReference type="ChEBI" id="CHEBI:29985"/>
        <dbReference type="ChEBI" id="CHEBI:29991"/>
        <dbReference type="ChEBI" id="CHEBI:30616"/>
        <dbReference type="ChEBI" id="CHEBI:33019"/>
        <dbReference type="ChEBI" id="CHEBI:58048"/>
        <dbReference type="ChEBI" id="CHEBI:58359"/>
        <dbReference type="ChEBI" id="CHEBI:456215"/>
        <dbReference type="EC" id="6.3.5.4"/>
    </reaction>
</comment>
<dbReference type="InterPro" id="IPR014729">
    <property type="entry name" value="Rossmann-like_a/b/a_fold"/>
</dbReference>
<dbReference type="CDD" id="cd01991">
    <property type="entry name" value="Asn_synthase_B_C"/>
    <property type="match status" value="1"/>
</dbReference>
<dbReference type="InterPro" id="IPR051786">
    <property type="entry name" value="ASN_synthetase/amidase"/>
</dbReference>
<evidence type="ECO:0000313" key="10">
    <source>
        <dbReference type="Proteomes" id="UP000829476"/>
    </source>
</evidence>
<dbReference type="Pfam" id="PF13537">
    <property type="entry name" value="GATase_7"/>
    <property type="match status" value="1"/>
</dbReference>
<feature type="domain" description="Glutamine amidotransferase type-2" evidence="8">
    <location>
        <begin position="2"/>
        <end position="211"/>
    </location>
</feature>
<dbReference type="PIRSF" id="PIRSF001589">
    <property type="entry name" value="Asn_synthetase_glu-h"/>
    <property type="match status" value="1"/>
</dbReference>
<evidence type="ECO:0000256" key="4">
    <source>
        <dbReference type="ARBA" id="ARBA00022741"/>
    </source>
</evidence>
<dbReference type="EC" id="6.3.5.4" evidence="3"/>
<keyword evidence="9" id="KW-0436">Ligase</keyword>
<dbReference type="RefSeq" id="WP_242936801.1">
    <property type="nucleotide sequence ID" value="NZ_CP094326.1"/>
</dbReference>
<dbReference type="InterPro" id="IPR029055">
    <property type="entry name" value="Ntn_hydrolases_N"/>
</dbReference>
<dbReference type="GO" id="GO:0004066">
    <property type="term" value="F:asparagine synthase (glutamine-hydrolyzing) activity"/>
    <property type="evidence" value="ECO:0007669"/>
    <property type="project" value="UniProtKB-EC"/>
</dbReference>
<evidence type="ECO:0000313" key="9">
    <source>
        <dbReference type="EMBL" id="UNY98394.1"/>
    </source>
</evidence>
<evidence type="ECO:0000256" key="2">
    <source>
        <dbReference type="ARBA" id="ARBA00005752"/>
    </source>
</evidence>
<dbReference type="SUPFAM" id="SSF52402">
    <property type="entry name" value="Adenine nucleotide alpha hydrolases-like"/>
    <property type="match status" value="1"/>
</dbReference>
<protein>
    <recommendedName>
        <fullName evidence="3">asparagine synthase (glutamine-hydrolyzing)</fullName>
        <ecNumber evidence="3">6.3.5.4</ecNumber>
    </recommendedName>
</protein>
<dbReference type="InterPro" id="IPR017932">
    <property type="entry name" value="GATase_2_dom"/>
</dbReference>
<evidence type="ECO:0000256" key="3">
    <source>
        <dbReference type="ARBA" id="ARBA00012737"/>
    </source>
</evidence>
<evidence type="ECO:0000259" key="8">
    <source>
        <dbReference type="PROSITE" id="PS51278"/>
    </source>
</evidence>
<reference evidence="9 10" key="1">
    <citation type="journal article" date="2018" name="Int. J. Syst. Evol. Microbiol.">
        <title>Zhouia spongiae sp. nov., isolated from a marine sponge.</title>
        <authorList>
            <person name="Zhuang L."/>
            <person name="Lin B."/>
            <person name="Qin F."/>
            <person name="Luo L."/>
        </authorList>
    </citation>
    <scope>NUCLEOTIDE SEQUENCE [LARGE SCALE GENOMIC DNA]</scope>
    <source>
        <strain evidence="9 10">HN-Y44</strain>
    </source>
</reference>
<evidence type="ECO:0000256" key="6">
    <source>
        <dbReference type="ARBA" id="ARBA00022962"/>
    </source>
</evidence>
<accession>A0ABY3YLB9</accession>
<dbReference type="Gene3D" id="3.60.20.10">
    <property type="entry name" value="Glutamine Phosphoribosylpyrophosphate, subunit 1, domain 1"/>
    <property type="match status" value="1"/>
</dbReference>
<dbReference type="CDD" id="cd00712">
    <property type="entry name" value="AsnB"/>
    <property type="match status" value="1"/>
</dbReference>